<dbReference type="InterPro" id="IPR006150">
    <property type="entry name" value="Cys_repeat_1"/>
</dbReference>
<name>A0A0N4YYI5_NIPBR</name>
<dbReference type="PANTHER" id="PTHR46339:SF3">
    <property type="entry name" value="PROTEIN CBG06944"/>
    <property type="match status" value="1"/>
</dbReference>
<accession>A0A0N4YYI5</accession>
<dbReference type="PANTHER" id="PTHR46339">
    <property type="entry name" value="PROTEIN CBG15282-RELATED"/>
    <property type="match status" value="1"/>
</dbReference>
<dbReference type="SMART" id="SM00131">
    <property type="entry name" value="KU"/>
    <property type="match status" value="2"/>
</dbReference>
<dbReference type="InterPro" id="IPR053014">
    <property type="entry name" value="Cuticle_assoc_divergent"/>
</dbReference>
<reference evidence="2" key="1">
    <citation type="submission" date="2017-02" db="UniProtKB">
        <authorList>
            <consortium name="WormBaseParasite"/>
        </authorList>
    </citation>
    <scope>IDENTIFICATION</scope>
</reference>
<dbReference type="GO" id="GO:0004867">
    <property type="term" value="F:serine-type endopeptidase inhibitor activity"/>
    <property type="evidence" value="ECO:0007669"/>
    <property type="project" value="InterPro"/>
</dbReference>
<dbReference type="CDD" id="cd00109">
    <property type="entry name" value="Kunitz-type"/>
    <property type="match status" value="2"/>
</dbReference>
<dbReference type="AlphaFoldDB" id="A0A0N4YYI5"/>
<feature type="domain" description="BPTI/Kunitz inhibitor" evidence="1">
    <location>
        <begin position="106"/>
        <end position="158"/>
    </location>
</feature>
<dbReference type="SUPFAM" id="SSF57362">
    <property type="entry name" value="BPTI-like"/>
    <property type="match status" value="2"/>
</dbReference>
<dbReference type="Pfam" id="PF00014">
    <property type="entry name" value="Kunitz_BPTI"/>
    <property type="match status" value="2"/>
</dbReference>
<evidence type="ECO:0000259" key="1">
    <source>
        <dbReference type="PROSITE" id="PS50279"/>
    </source>
</evidence>
<sequence length="171" mass="18490">LNADPGVQCGSGSTFRFFYNAQTQNCESFQYSGCDGNSNNFANRELCEQHCSVGGCPYGGTPLRDHSGMIAVCSGQESCPSSHECSPVVVGLSTINRCCPTRGYMCGLPPQQGTQCGSNFVPRFYFNIVTGKCTSFQFGGCDGNYNNFLTVQQCRGFCYSSCESGDFLEIH</sequence>
<protein>
    <submittedName>
        <fullName evidence="2">Kunitz/Bovine pancreatic trypsin inhibitor domain protein</fullName>
    </submittedName>
</protein>
<dbReference type="InterPro" id="IPR020901">
    <property type="entry name" value="Prtase_inh_Kunz-CS"/>
</dbReference>
<feature type="domain" description="BPTI/Kunitz inhibitor" evidence="1">
    <location>
        <begin position="1"/>
        <end position="51"/>
    </location>
</feature>
<dbReference type="SMART" id="SM00289">
    <property type="entry name" value="WR1"/>
    <property type="match status" value="1"/>
</dbReference>
<dbReference type="WBParaSite" id="NBR_0002230701-mRNA-1">
    <property type="protein sequence ID" value="NBR_0002230701-mRNA-1"/>
    <property type="gene ID" value="NBR_0002230701"/>
</dbReference>
<dbReference type="InterPro" id="IPR036880">
    <property type="entry name" value="Kunitz_BPTI_sf"/>
</dbReference>
<dbReference type="PROSITE" id="PS50279">
    <property type="entry name" value="BPTI_KUNITZ_2"/>
    <property type="match status" value="2"/>
</dbReference>
<dbReference type="PRINTS" id="PR00759">
    <property type="entry name" value="BASICPTASE"/>
</dbReference>
<dbReference type="Gene3D" id="4.10.410.10">
    <property type="entry name" value="Pancreatic trypsin inhibitor Kunitz domain"/>
    <property type="match status" value="2"/>
</dbReference>
<organism evidence="2">
    <name type="scientific">Nippostrongylus brasiliensis</name>
    <name type="common">Rat hookworm</name>
    <dbReference type="NCBI Taxonomy" id="27835"/>
    <lineage>
        <taxon>Eukaryota</taxon>
        <taxon>Metazoa</taxon>
        <taxon>Ecdysozoa</taxon>
        <taxon>Nematoda</taxon>
        <taxon>Chromadorea</taxon>
        <taxon>Rhabditida</taxon>
        <taxon>Rhabditina</taxon>
        <taxon>Rhabditomorpha</taxon>
        <taxon>Strongyloidea</taxon>
        <taxon>Heligmosomidae</taxon>
        <taxon>Nippostrongylus</taxon>
    </lineage>
</organism>
<dbReference type="PROSITE" id="PS00280">
    <property type="entry name" value="BPTI_KUNITZ_1"/>
    <property type="match status" value="2"/>
</dbReference>
<dbReference type="InterPro" id="IPR002223">
    <property type="entry name" value="Kunitz_BPTI"/>
</dbReference>
<proteinExistence type="predicted"/>
<evidence type="ECO:0000313" key="2">
    <source>
        <dbReference type="WBParaSite" id="NBR_0002230701-mRNA-1"/>
    </source>
</evidence>